<dbReference type="Proteomes" id="UP000660729">
    <property type="component" value="Unassembled WGS sequence"/>
</dbReference>
<dbReference type="InterPro" id="IPR029058">
    <property type="entry name" value="AB_hydrolase_fold"/>
</dbReference>
<dbReference type="InterPro" id="IPR049492">
    <property type="entry name" value="BD-FAE-like_dom"/>
</dbReference>
<sequence>MGVSDDWPQFRKDIHYSDDSKLNTLQTCIPKPTSSNDQSRIWVVYVHGGAWFDPEQTATTFDKAQDILLKSPELDHIAGFASINYRLSPASWHPTDPSNPADPARNAMHPDHINDVLSAILHLQETYRFEDRYILVGHSCGACLVMQVAMKRYWGVNYQSTQALELNVVPPLAICGIEGLYDLPALVKYHDKLDQSLYRNFTEAAFGTSEQGWAAASPTQGDYKSNWEDGKLVVIAHSREDELVEWEQPELMLSSLQKQGFTESGDRRLKLLELEGTHDQVWKEGEEVARAIEYTIKEFVSLES</sequence>
<accession>A0A8H6R321</accession>
<feature type="active site" evidence="3">
    <location>
        <position position="278"/>
    </location>
</feature>
<protein>
    <recommendedName>
        <fullName evidence="3">Kynurenine formamidase</fullName>
        <shortName evidence="3">KFA</shortName>
        <shortName evidence="3">KFase</shortName>
        <ecNumber evidence="3">3.5.1.9</ecNumber>
    </recommendedName>
    <alternativeName>
        <fullName evidence="3">Arylformamidase</fullName>
    </alternativeName>
    <alternativeName>
        <fullName evidence="3">N-formylkynurenine formamidase</fullName>
        <shortName evidence="3">FKF</shortName>
    </alternativeName>
</protein>
<comment type="catalytic activity">
    <reaction evidence="3">
        <text>N-formyl-L-kynurenine + H2O = L-kynurenine + formate + H(+)</text>
        <dbReference type="Rhea" id="RHEA:13009"/>
        <dbReference type="ChEBI" id="CHEBI:15377"/>
        <dbReference type="ChEBI" id="CHEBI:15378"/>
        <dbReference type="ChEBI" id="CHEBI:15740"/>
        <dbReference type="ChEBI" id="CHEBI:57959"/>
        <dbReference type="ChEBI" id="CHEBI:58629"/>
        <dbReference type="EC" id="3.5.1.9"/>
    </reaction>
</comment>
<feature type="domain" description="BD-FAE-like" evidence="4">
    <location>
        <begin position="38"/>
        <end position="254"/>
    </location>
</feature>
<evidence type="ECO:0000259" key="4">
    <source>
        <dbReference type="Pfam" id="PF20434"/>
    </source>
</evidence>
<organism evidence="5 6">
    <name type="scientific">Pseudocercospora fuligena</name>
    <dbReference type="NCBI Taxonomy" id="685502"/>
    <lineage>
        <taxon>Eukaryota</taxon>
        <taxon>Fungi</taxon>
        <taxon>Dikarya</taxon>
        <taxon>Ascomycota</taxon>
        <taxon>Pezizomycotina</taxon>
        <taxon>Dothideomycetes</taxon>
        <taxon>Dothideomycetidae</taxon>
        <taxon>Mycosphaerellales</taxon>
        <taxon>Mycosphaerellaceae</taxon>
        <taxon>Pseudocercospora</taxon>
    </lineage>
</organism>
<comment type="caution">
    <text evidence="5">The sequence shown here is derived from an EMBL/GenBank/DDBJ whole genome shotgun (WGS) entry which is preliminary data.</text>
</comment>
<keyword evidence="2 3" id="KW-0823">Tryptophan catabolism</keyword>
<dbReference type="PANTHER" id="PTHR48081">
    <property type="entry name" value="AB HYDROLASE SUPERFAMILY PROTEIN C4A8.06C"/>
    <property type="match status" value="1"/>
</dbReference>
<dbReference type="EC" id="3.5.1.9" evidence="3"/>
<dbReference type="AlphaFoldDB" id="A0A8H6R321"/>
<feature type="active site" evidence="3">
    <location>
        <position position="241"/>
    </location>
</feature>
<name>A0A8H6R321_9PEZI</name>
<comment type="domain">
    <text evidence="3">The main chain amide nitrogen atoms of the second glycine and its adjacent residue in the HGGXW motif define the oxyanion hole, and stabilize the oxyanion that forms during the nucleophilic attack by the catalytic serine during substrate cleavage.</text>
</comment>
<evidence type="ECO:0000256" key="3">
    <source>
        <dbReference type="HAMAP-Rule" id="MF_03014"/>
    </source>
</evidence>
<proteinExistence type="inferred from homology"/>
<dbReference type="GO" id="GO:0019441">
    <property type="term" value="P:L-tryptophan catabolic process to kynurenine"/>
    <property type="evidence" value="ECO:0007669"/>
    <property type="project" value="UniProtKB-UniRule"/>
</dbReference>
<dbReference type="SUPFAM" id="SSF53474">
    <property type="entry name" value="alpha/beta-Hydrolases"/>
    <property type="match status" value="1"/>
</dbReference>
<comment type="function">
    <text evidence="3">Catalyzes the hydrolysis of N-formyl-L-kynurenine to L-kynurenine, the second step in the kynurenine pathway of tryptophan degradation. Kynurenine may be further oxidized to nicotinic acid, NAD(H) and NADP(H). Required for elimination of toxic metabolites.</text>
</comment>
<dbReference type="InterPro" id="IPR050300">
    <property type="entry name" value="GDXG_lipolytic_enzyme"/>
</dbReference>
<dbReference type="EMBL" id="JABCIY010000344">
    <property type="protein sequence ID" value="KAF7184996.1"/>
    <property type="molecule type" value="Genomic_DNA"/>
</dbReference>
<dbReference type="Pfam" id="PF20434">
    <property type="entry name" value="BD-FAE"/>
    <property type="match status" value="1"/>
</dbReference>
<dbReference type="GO" id="GO:0034354">
    <property type="term" value="P:'de novo' NAD+ biosynthetic process from L-tryptophan"/>
    <property type="evidence" value="ECO:0007669"/>
    <property type="project" value="UniProtKB-UniRule"/>
</dbReference>
<feature type="active site" description="Nucleophile" evidence="3">
    <location>
        <position position="139"/>
    </location>
</feature>
<dbReference type="OrthoDB" id="420264at2759"/>
<feature type="short sequence motif" description="HGGXW" evidence="3">
    <location>
        <begin position="47"/>
        <end position="51"/>
    </location>
</feature>
<dbReference type="HAMAP" id="MF_03014">
    <property type="entry name" value="KFase"/>
    <property type="match status" value="1"/>
</dbReference>
<evidence type="ECO:0000313" key="5">
    <source>
        <dbReference type="EMBL" id="KAF7184996.1"/>
    </source>
</evidence>
<dbReference type="Gene3D" id="3.40.50.1820">
    <property type="entry name" value="alpha/beta hydrolase"/>
    <property type="match status" value="1"/>
</dbReference>
<dbReference type="InterPro" id="IPR027519">
    <property type="entry name" value="KFase_ver/fungi-typ"/>
</dbReference>
<dbReference type="UniPathway" id="UPA00333">
    <property type="reaction ID" value="UER00454"/>
</dbReference>
<gene>
    <name evidence="5" type="ORF">HII31_13619</name>
</gene>
<evidence type="ECO:0000256" key="1">
    <source>
        <dbReference type="ARBA" id="ARBA00022801"/>
    </source>
</evidence>
<dbReference type="PANTHER" id="PTHR48081:SF33">
    <property type="entry name" value="KYNURENINE FORMAMIDASE"/>
    <property type="match status" value="1"/>
</dbReference>
<dbReference type="GO" id="GO:0004061">
    <property type="term" value="F:arylformamidase activity"/>
    <property type="evidence" value="ECO:0007669"/>
    <property type="project" value="UniProtKB-UniRule"/>
</dbReference>
<comment type="subunit">
    <text evidence="3">Homodimer.</text>
</comment>
<evidence type="ECO:0000313" key="6">
    <source>
        <dbReference type="Proteomes" id="UP000660729"/>
    </source>
</evidence>
<comment type="pathway">
    <text evidence="3">Amino-acid degradation; L-tryptophan degradation via kynurenine pathway; L-kynurenine from L-tryptophan: step 2/2.</text>
</comment>
<keyword evidence="6" id="KW-1185">Reference proteome</keyword>
<evidence type="ECO:0000256" key="2">
    <source>
        <dbReference type="ARBA" id="ARBA00023079"/>
    </source>
</evidence>
<reference evidence="5" key="1">
    <citation type="submission" date="2020-04" db="EMBL/GenBank/DDBJ databases">
        <title>Draft genome resource of the tomato pathogen Pseudocercospora fuligena.</title>
        <authorList>
            <person name="Zaccaron A."/>
        </authorList>
    </citation>
    <scope>NUCLEOTIDE SEQUENCE</scope>
    <source>
        <strain evidence="5">PF001</strain>
    </source>
</reference>
<comment type="similarity">
    <text evidence="3">Belongs to the kynurenine formamidase family.</text>
</comment>
<keyword evidence="1 3" id="KW-0378">Hydrolase</keyword>